<dbReference type="AlphaFoldDB" id="A0A9P4NQY4"/>
<evidence type="ECO:0000313" key="3">
    <source>
        <dbReference type="Proteomes" id="UP000800235"/>
    </source>
</evidence>
<proteinExistence type="predicted"/>
<feature type="transmembrane region" description="Helical" evidence="1">
    <location>
        <begin position="12"/>
        <end position="31"/>
    </location>
</feature>
<keyword evidence="3" id="KW-1185">Reference proteome</keyword>
<organism evidence="2 3">
    <name type="scientific">Tothia fuscella</name>
    <dbReference type="NCBI Taxonomy" id="1048955"/>
    <lineage>
        <taxon>Eukaryota</taxon>
        <taxon>Fungi</taxon>
        <taxon>Dikarya</taxon>
        <taxon>Ascomycota</taxon>
        <taxon>Pezizomycotina</taxon>
        <taxon>Dothideomycetes</taxon>
        <taxon>Pleosporomycetidae</taxon>
        <taxon>Venturiales</taxon>
        <taxon>Cylindrosympodiaceae</taxon>
        <taxon>Tothia</taxon>
    </lineage>
</organism>
<keyword evidence="1" id="KW-1133">Transmembrane helix</keyword>
<dbReference type="InterPro" id="IPR018803">
    <property type="entry name" value="Ish1/Msc1-like"/>
</dbReference>
<sequence>MPTPIDRAFQSRGAFLGFAGIITAVAAWGIWGSDSMFPKEADPRGDPENWSQEELRRWLNNRSLLPSSTATRAELLHRVKDNLKRP</sequence>
<comment type="caution">
    <text evidence="2">The sequence shown here is derived from an EMBL/GenBank/DDBJ whole genome shotgun (WGS) entry which is preliminary data.</text>
</comment>
<gene>
    <name evidence="2" type="ORF">EJ08DRAFT_634599</name>
</gene>
<name>A0A9P4NQY4_9PEZI</name>
<dbReference type="Proteomes" id="UP000800235">
    <property type="component" value="Unassembled WGS sequence"/>
</dbReference>
<evidence type="ECO:0000313" key="2">
    <source>
        <dbReference type="EMBL" id="KAF2429828.1"/>
    </source>
</evidence>
<evidence type="ECO:0000256" key="1">
    <source>
        <dbReference type="SAM" id="Phobius"/>
    </source>
</evidence>
<evidence type="ECO:0008006" key="4">
    <source>
        <dbReference type="Google" id="ProtNLM"/>
    </source>
</evidence>
<reference evidence="2" key="1">
    <citation type="journal article" date="2020" name="Stud. Mycol.">
        <title>101 Dothideomycetes genomes: a test case for predicting lifestyles and emergence of pathogens.</title>
        <authorList>
            <person name="Haridas S."/>
            <person name="Albert R."/>
            <person name="Binder M."/>
            <person name="Bloem J."/>
            <person name="Labutti K."/>
            <person name="Salamov A."/>
            <person name="Andreopoulos B."/>
            <person name="Baker S."/>
            <person name="Barry K."/>
            <person name="Bills G."/>
            <person name="Bluhm B."/>
            <person name="Cannon C."/>
            <person name="Castanera R."/>
            <person name="Culley D."/>
            <person name="Daum C."/>
            <person name="Ezra D."/>
            <person name="Gonzalez J."/>
            <person name="Henrissat B."/>
            <person name="Kuo A."/>
            <person name="Liang C."/>
            <person name="Lipzen A."/>
            <person name="Lutzoni F."/>
            <person name="Magnuson J."/>
            <person name="Mondo S."/>
            <person name="Nolan M."/>
            <person name="Ohm R."/>
            <person name="Pangilinan J."/>
            <person name="Park H.-J."/>
            <person name="Ramirez L."/>
            <person name="Alfaro M."/>
            <person name="Sun H."/>
            <person name="Tritt A."/>
            <person name="Yoshinaga Y."/>
            <person name="Zwiers L.-H."/>
            <person name="Turgeon B."/>
            <person name="Goodwin S."/>
            <person name="Spatafora J."/>
            <person name="Crous P."/>
            <person name="Grigoriev I."/>
        </authorList>
    </citation>
    <scope>NUCLEOTIDE SEQUENCE</scope>
    <source>
        <strain evidence="2">CBS 130266</strain>
    </source>
</reference>
<dbReference type="Pfam" id="PF10281">
    <property type="entry name" value="Ish1"/>
    <property type="match status" value="1"/>
</dbReference>
<dbReference type="EMBL" id="MU007043">
    <property type="protein sequence ID" value="KAF2429828.1"/>
    <property type="molecule type" value="Genomic_DNA"/>
</dbReference>
<keyword evidence="1" id="KW-0812">Transmembrane</keyword>
<protein>
    <recommendedName>
        <fullName evidence="4">STE24 endopeptidase</fullName>
    </recommendedName>
</protein>
<dbReference type="OrthoDB" id="5341873at2759"/>
<keyword evidence="1" id="KW-0472">Membrane</keyword>
<accession>A0A9P4NQY4</accession>